<name>A0A511MFX7_9NOCA</name>
<evidence type="ECO:0000313" key="2">
    <source>
        <dbReference type="Proteomes" id="UP000321424"/>
    </source>
</evidence>
<sequence>MFRTSVPRPLRVLPIALGIAAVAGFGALLPAPASALPYGPYTCQQGFVWRDAYNGDTVCVRPGDRDTAHAENAQAAARRSPNGGAYGPDTCKQGFVWRETRPADHVCVTPDRRDRARAQNSEGAQHFADASQLPAGKVHVRTQKHQLGGWIFVDSASGLSPNARLEFYAAGVNTIGLRALGNRQTDGNGYLPRETAALADVRCQIPRDRAATVIVVDTRTGIATSAGTTYAFSC</sequence>
<dbReference type="OrthoDB" id="4548672at2"/>
<evidence type="ECO:0000313" key="1">
    <source>
        <dbReference type="EMBL" id="GEM39574.1"/>
    </source>
</evidence>
<protein>
    <submittedName>
        <fullName evidence="1">Uncharacterized protein</fullName>
    </submittedName>
</protein>
<reference evidence="1 2" key="1">
    <citation type="submission" date="2019-07" db="EMBL/GenBank/DDBJ databases">
        <title>Whole genome shotgun sequence of Nocardia ninae NBRC 108245.</title>
        <authorList>
            <person name="Hosoyama A."/>
            <person name="Uohara A."/>
            <person name="Ohji S."/>
            <person name="Ichikawa N."/>
        </authorList>
    </citation>
    <scope>NUCLEOTIDE SEQUENCE [LARGE SCALE GENOMIC DNA]</scope>
    <source>
        <strain evidence="1 2">NBRC 108245</strain>
    </source>
</reference>
<organism evidence="1 2">
    <name type="scientific">Nocardia ninae NBRC 108245</name>
    <dbReference type="NCBI Taxonomy" id="1210091"/>
    <lineage>
        <taxon>Bacteria</taxon>
        <taxon>Bacillati</taxon>
        <taxon>Actinomycetota</taxon>
        <taxon>Actinomycetes</taxon>
        <taxon>Mycobacteriales</taxon>
        <taxon>Nocardiaceae</taxon>
        <taxon>Nocardia</taxon>
    </lineage>
</organism>
<keyword evidence="2" id="KW-1185">Reference proteome</keyword>
<accession>A0A511MFX7</accession>
<gene>
    <name evidence="1" type="ORF">NN4_40930</name>
</gene>
<dbReference type="AlphaFoldDB" id="A0A511MFX7"/>
<dbReference type="RefSeq" id="WP_147133526.1">
    <property type="nucleotide sequence ID" value="NZ_BJXA01000026.1"/>
</dbReference>
<comment type="caution">
    <text evidence="1">The sequence shown here is derived from an EMBL/GenBank/DDBJ whole genome shotgun (WGS) entry which is preliminary data.</text>
</comment>
<dbReference type="EMBL" id="BJXA01000026">
    <property type="protein sequence ID" value="GEM39574.1"/>
    <property type="molecule type" value="Genomic_DNA"/>
</dbReference>
<proteinExistence type="predicted"/>
<dbReference type="Proteomes" id="UP000321424">
    <property type="component" value="Unassembled WGS sequence"/>
</dbReference>